<comment type="subcellular location">
    <subcellularLocation>
        <location evidence="1">Endoplasmic reticulum membrane</location>
        <topology evidence="1">Multi-pass membrane protein</topology>
    </subcellularLocation>
</comment>
<sequence length="238" mass="26282">MARTKKTANGASAPPTTDTLVTESDTTTRALLTISTTQSATASDIQRDEVKVNNANVTELKNACDDALKRFLSRPDLFKQIHLHTDIRLALGWAGVFVAAGTTFYGWKVDFEQSKPVMWAGLILYMVLTTLQTLYAYFIEGDIIFVGKRKTFDKRIVTERITLSSRTLPSTPQKPPHYSLSVIYLRSSGAGKSLLGKGRVDGSRGYNAFFDESGVLDQARFEGWVGELVGKVMEDDAE</sequence>
<dbReference type="PANTHER" id="PTHR13085">
    <property type="entry name" value="MICROSOMAL SIGNAL PEPTIDASE 25 KDA SUBUNIT"/>
    <property type="match status" value="1"/>
</dbReference>
<proteinExistence type="inferred from homology"/>
<evidence type="ECO:0000256" key="2">
    <source>
        <dbReference type="ARBA" id="ARBA00007324"/>
    </source>
</evidence>
<keyword evidence="4 10" id="KW-0812">Transmembrane</keyword>
<dbReference type="Pfam" id="PF06703">
    <property type="entry name" value="SPC25"/>
    <property type="match status" value="1"/>
</dbReference>
<dbReference type="GO" id="GO:0006465">
    <property type="term" value="P:signal peptide processing"/>
    <property type="evidence" value="ECO:0007669"/>
    <property type="project" value="InterPro"/>
</dbReference>
<keyword evidence="6 10" id="KW-1133">Transmembrane helix</keyword>
<dbReference type="AlphaFoldDB" id="A0A4S4LEM6"/>
<feature type="region of interest" description="Disordered" evidence="9">
    <location>
        <begin position="1"/>
        <end position="22"/>
    </location>
</feature>
<evidence type="ECO:0000256" key="4">
    <source>
        <dbReference type="ARBA" id="ARBA00022692"/>
    </source>
</evidence>
<keyword evidence="5" id="KW-0256">Endoplasmic reticulum</keyword>
<evidence type="ECO:0000256" key="8">
    <source>
        <dbReference type="ARBA" id="ARBA00045608"/>
    </source>
</evidence>
<dbReference type="Proteomes" id="UP000310158">
    <property type="component" value="Unassembled WGS sequence"/>
</dbReference>
<dbReference type="EMBL" id="SGPL01000578">
    <property type="protein sequence ID" value="THH10332.1"/>
    <property type="molecule type" value="Genomic_DNA"/>
</dbReference>
<reference evidence="11 12" key="1">
    <citation type="submission" date="2019-02" db="EMBL/GenBank/DDBJ databases">
        <title>Genome sequencing of the rare red list fungi Bondarzewia mesenterica.</title>
        <authorList>
            <person name="Buettner E."/>
            <person name="Kellner H."/>
        </authorList>
    </citation>
    <scope>NUCLEOTIDE SEQUENCE [LARGE SCALE GENOMIC DNA]</scope>
    <source>
        <strain evidence="11 12">DSM 108281</strain>
    </source>
</reference>
<evidence type="ECO:0000256" key="9">
    <source>
        <dbReference type="SAM" id="MobiDB-lite"/>
    </source>
</evidence>
<comment type="similarity">
    <text evidence="2">Belongs to the SPCS2 family.</text>
</comment>
<feature type="transmembrane region" description="Helical" evidence="10">
    <location>
        <begin position="119"/>
        <end position="139"/>
    </location>
</feature>
<feature type="transmembrane region" description="Helical" evidence="10">
    <location>
        <begin position="89"/>
        <end position="107"/>
    </location>
</feature>
<keyword evidence="12" id="KW-1185">Reference proteome</keyword>
<gene>
    <name evidence="11" type="ORF">EW146_g8402</name>
</gene>
<evidence type="ECO:0000256" key="6">
    <source>
        <dbReference type="ARBA" id="ARBA00022989"/>
    </source>
</evidence>
<dbReference type="GO" id="GO:0005787">
    <property type="term" value="C:signal peptidase complex"/>
    <property type="evidence" value="ECO:0007669"/>
    <property type="project" value="InterPro"/>
</dbReference>
<evidence type="ECO:0000313" key="12">
    <source>
        <dbReference type="Proteomes" id="UP000310158"/>
    </source>
</evidence>
<evidence type="ECO:0000256" key="5">
    <source>
        <dbReference type="ARBA" id="ARBA00022824"/>
    </source>
</evidence>
<protein>
    <recommendedName>
        <fullName evidence="3">Signal peptidase complex subunit 2</fullName>
    </recommendedName>
</protein>
<evidence type="ECO:0000256" key="7">
    <source>
        <dbReference type="ARBA" id="ARBA00023136"/>
    </source>
</evidence>
<dbReference type="InterPro" id="IPR009582">
    <property type="entry name" value="Spc2/SPCS2"/>
</dbReference>
<keyword evidence="7 10" id="KW-0472">Membrane</keyword>
<evidence type="ECO:0000313" key="11">
    <source>
        <dbReference type="EMBL" id="THH10332.1"/>
    </source>
</evidence>
<organism evidence="11 12">
    <name type="scientific">Bondarzewia mesenterica</name>
    <dbReference type="NCBI Taxonomy" id="1095465"/>
    <lineage>
        <taxon>Eukaryota</taxon>
        <taxon>Fungi</taxon>
        <taxon>Dikarya</taxon>
        <taxon>Basidiomycota</taxon>
        <taxon>Agaricomycotina</taxon>
        <taxon>Agaricomycetes</taxon>
        <taxon>Russulales</taxon>
        <taxon>Bondarzewiaceae</taxon>
        <taxon>Bondarzewia</taxon>
    </lineage>
</organism>
<accession>A0A4S4LEM6</accession>
<comment type="function">
    <text evidence="8">Component of the signal peptidase complex (SPC) which catalyzes the cleavage of N-terminal signal sequences from nascent proteins as they are translocated into the lumen of the endoplasmic reticulum. Enhances the enzymatic activity of SPC and facilitates the interactions between different components of the translocation site.</text>
</comment>
<comment type="caution">
    <text evidence="11">The sequence shown here is derived from an EMBL/GenBank/DDBJ whole genome shotgun (WGS) entry which is preliminary data.</text>
</comment>
<evidence type="ECO:0000256" key="1">
    <source>
        <dbReference type="ARBA" id="ARBA00004477"/>
    </source>
</evidence>
<dbReference type="GO" id="GO:0045047">
    <property type="term" value="P:protein targeting to ER"/>
    <property type="evidence" value="ECO:0007669"/>
    <property type="project" value="TreeGrafter"/>
</dbReference>
<evidence type="ECO:0000256" key="3">
    <source>
        <dbReference type="ARBA" id="ARBA00017057"/>
    </source>
</evidence>
<dbReference type="OrthoDB" id="29558at2759"/>
<evidence type="ECO:0000256" key="10">
    <source>
        <dbReference type="SAM" id="Phobius"/>
    </source>
</evidence>
<name>A0A4S4LEM6_9AGAM</name>
<dbReference type="PANTHER" id="PTHR13085:SF0">
    <property type="entry name" value="SIGNAL PEPTIDASE COMPLEX SUBUNIT 2"/>
    <property type="match status" value="1"/>
</dbReference>